<dbReference type="PANTHER" id="PTHR30383:SF5">
    <property type="entry name" value="SGNH HYDROLASE-TYPE ESTERASE DOMAIN-CONTAINING PROTEIN"/>
    <property type="match status" value="1"/>
</dbReference>
<proteinExistence type="predicted"/>
<evidence type="ECO:0000313" key="3">
    <source>
        <dbReference type="EMBL" id="HBJ09694.1"/>
    </source>
</evidence>
<feature type="signal peptide" evidence="1">
    <location>
        <begin position="1"/>
        <end position="21"/>
    </location>
</feature>
<accession>A0A354M5A5</accession>
<dbReference type="SUPFAM" id="SSF52266">
    <property type="entry name" value="SGNH hydrolase"/>
    <property type="match status" value="1"/>
</dbReference>
<keyword evidence="1" id="KW-0732">Signal</keyword>
<dbReference type="EMBL" id="DNWC01000154">
    <property type="protein sequence ID" value="HBJ09694.1"/>
    <property type="molecule type" value="Genomic_DNA"/>
</dbReference>
<dbReference type="Pfam" id="PF13472">
    <property type="entry name" value="Lipase_GDSL_2"/>
    <property type="match status" value="1"/>
</dbReference>
<protein>
    <submittedName>
        <fullName evidence="3">Lipase</fullName>
    </submittedName>
</protein>
<organism evidence="3 4">
    <name type="scientific">Coprobacter fastidiosus</name>
    <dbReference type="NCBI Taxonomy" id="1099853"/>
    <lineage>
        <taxon>Bacteria</taxon>
        <taxon>Pseudomonadati</taxon>
        <taxon>Bacteroidota</taxon>
        <taxon>Bacteroidia</taxon>
        <taxon>Bacteroidales</taxon>
        <taxon>Barnesiellaceae</taxon>
        <taxon>Coprobacter</taxon>
    </lineage>
</organism>
<evidence type="ECO:0000259" key="2">
    <source>
        <dbReference type="Pfam" id="PF13472"/>
    </source>
</evidence>
<dbReference type="InterPro" id="IPR051532">
    <property type="entry name" value="Ester_Hydrolysis_Enzymes"/>
</dbReference>
<dbReference type="Proteomes" id="UP000262954">
    <property type="component" value="Unassembled WGS sequence"/>
</dbReference>
<evidence type="ECO:0000256" key="1">
    <source>
        <dbReference type="SAM" id="SignalP"/>
    </source>
</evidence>
<dbReference type="RefSeq" id="WP_278582763.1">
    <property type="nucleotide sequence ID" value="NZ_CAJKYL010000001.1"/>
</dbReference>
<sequence length="237" mass="26832">MLIKRFVSVVFGVCIVCVVNAQSATGSYVNNLRNELVKTWPHNRTINIVFHGHSVPSGYANTPVVNTLGAYPHLTLHAIKEHYPYAVVNVITTSIGGEQSEQGEKRFKKEVLTHRPDLLFIDYALNDRSIGLERSLKAWEKMIKQALKQDIKIVLMTPTPDLTENILDENTPLAKHAQQIRDLASKYHLGLVDSYAMFKDLAKEGKDLREYMSQSNHPNAEGHKVVLKAIEKWFVSR</sequence>
<feature type="domain" description="SGNH hydrolase-type esterase" evidence="2">
    <location>
        <begin position="51"/>
        <end position="225"/>
    </location>
</feature>
<dbReference type="PANTHER" id="PTHR30383">
    <property type="entry name" value="THIOESTERASE 1/PROTEASE 1/LYSOPHOSPHOLIPASE L1"/>
    <property type="match status" value="1"/>
</dbReference>
<feature type="chain" id="PRO_5016776588" evidence="1">
    <location>
        <begin position="22"/>
        <end position="237"/>
    </location>
</feature>
<dbReference type="Gene3D" id="3.40.50.1110">
    <property type="entry name" value="SGNH hydrolase"/>
    <property type="match status" value="1"/>
</dbReference>
<reference evidence="3 4" key="1">
    <citation type="journal article" date="2018" name="Nat. Biotechnol.">
        <title>A standardized bacterial taxonomy based on genome phylogeny substantially revises the tree of life.</title>
        <authorList>
            <person name="Parks D.H."/>
            <person name="Chuvochina M."/>
            <person name="Waite D.W."/>
            <person name="Rinke C."/>
            <person name="Skarshewski A."/>
            <person name="Chaumeil P.A."/>
            <person name="Hugenholtz P."/>
        </authorList>
    </citation>
    <scope>NUCLEOTIDE SEQUENCE [LARGE SCALE GENOMIC DNA]</scope>
    <source>
        <strain evidence="3">UBA11482</strain>
    </source>
</reference>
<dbReference type="GO" id="GO:0004622">
    <property type="term" value="F:phosphatidylcholine lysophospholipase activity"/>
    <property type="evidence" value="ECO:0007669"/>
    <property type="project" value="TreeGrafter"/>
</dbReference>
<dbReference type="CDD" id="cd00229">
    <property type="entry name" value="SGNH_hydrolase"/>
    <property type="match status" value="1"/>
</dbReference>
<dbReference type="AlphaFoldDB" id="A0A354M5A5"/>
<name>A0A354M5A5_9BACT</name>
<dbReference type="InterPro" id="IPR036514">
    <property type="entry name" value="SGNH_hydro_sf"/>
</dbReference>
<gene>
    <name evidence="3" type="ORF">DDY73_11920</name>
</gene>
<comment type="caution">
    <text evidence="3">The sequence shown here is derived from an EMBL/GenBank/DDBJ whole genome shotgun (WGS) entry which is preliminary data.</text>
</comment>
<evidence type="ECO:0000313" key="4">
    <source>
        <dbReference type="Proteomes" id="UP000262954"/>
    </source>
</evidence>
<dbReference type="InterPro" id="IPR013830">
    <property type="entry name" value="SGNH_hydro"/>
</dbReference>